<accession>A0A9N7UL64</accession>
<dbReference type="AlphaFoldDB" id="A0A9N7UL64"/>
<protein>
    <submittedName>
        <fullName evidence="1">Uncharacterized protein</fullName>
    </submittedName>
</protein>
<gene>
    <name evidence="1" type="ORF">PLEPLA_LOCUS20358</name>
</gene>
<keyword evidence="2" id="KW-1185">Reference proteome</keyword>
<dbReference type="EMBL" id="CADEAL010001424">
    <property type="protein sequence ID" value="CAB1432299.1"/>
    <property type="molecule type" value="Genomic_DNA"/>
</dbReference>
<sequence>MKLSCACVEVPHLNEAVHRSGDQGNAKRSNWGGSTWMQVMKAQPESEISAFRRGDGAFWGQLTWKLL</sequence>
<dbReference type="Proteomes" id="UP001153269">
    <property type="component" value="Unassembled WGS sequence"/>
</dbReference>
<evidence type="ECO:0000313" key="2">
    <source>
        <dbReference type="Proteomes" id="UP001153269"/>
    </source>
</evidence>
<comment type="caution">
    <text evidence="1">The sequence shown here is derived from an EMBL/GenBank/DDBJ whole genome shotgun (WGS) entry which is preliminary data.</text>
</comment>
<name>A0A9N7UL64_PLEPL</name>
<organism evidence="1 2">
    <name type="scientific">Pleuronectes platessa</name>
    <name type="common">European plaice</name>
    <dbReference type="NCBI Taxonomy" id="8262"/>
    <lineage>
        <taxon>Eukaryota</taxon>
        <taxon>Metazoa</taxon>
        <taxon>Chordata</taxon>
        <taxon>Craniata</taxon>
        <taxon>Vertebrata</taxon>
        <taxon>Euteleostomi</taxon>
        <taxon>Actinopterygii</taxon>
        <taxon>Neopterygii</taxon>
        <taxon>Teleostei</taxon>
        <taxon>Neoteleostei</taxon>
        <taxon>Acanthomorphata</taxon>
        <taxon>Carangaria</taxon>
        <taxon>Pleuronectiformes</taxon>
        <taxon>Pleuronectoidei</taxon>
        <taxon>Pleuronectidae</taxon>
        <taxon>Pleuronectes</taxon>
    </lineage>
</organism>
<evidence type="ECO:0000313" key="1">
    <source>
        <dbReference type="EMBL" id="CAB1432299.1"/>
    </source>
</evidence>
<reference evidence="1" key="1">
    <citation type="submission" date="2020-03" db="EMBL/GenBank/DDBJ databases">
        <authorList>
            <person name="Weist P."/>
        </authorList>
    </citation>
    <scope>NUCLEOTIDE SEQUENCE</scope>
</reference>
<proteinExistence type="predicted"/>